<gene>
    <name evidence="1" type="ORF">O3P69_006006</name>
</gene>
<evidence type="ECO:0000313" key="2">
    <source>
        <dbReference type="Proteomes" id="UP001487740"/>
    </source>
</evidence>
<protein>
    <submittedName>
        <fullName evidence="1">Uncharacterized protein</fullName>
    </submittedName>
</protein>
<name>A0AAW0U7L2_SCYPA</name>
<dbReference type="EMBL" id="JARAKH010000018">
    <property type="protein sequence ID" value="KAK8394911.1"/>
    <property type="molecule type" value="Genomic_DNA"/>
</dbReference>
<dbReference type="Proteomes" id="UP001487740">
    <property type="component" value="Unassembled WGS sequence"/>
</dbReference>
<organism evidence="1 2">
    <name type="scientific">Scylla paramamosain</name>
    <name type="common">Mud crab</name>
    <dbReference type="NCBI Taxonomy" id="85552"/>
    <lineage>
        <taxon>Eukaryota</taxon>
        <taxon>Metazoa</taxon>
        <taxon>Ecdysozoa</taxon>
        <taxon>Arthropoda</taxon>
        <taxon>Crustacea</taxon>
        <taxon>Multicrustacea</taxon>
        <taxon>Malacostraca</taxon>
        <taxon>Eumalacostraca</taxon>
        <taxon>Eucarida</taxon>
        <taxon>Decapoda</taxon>
        <taxon>Pleocyemata</taxon>
        <taxon>Brachyura</taxon>
        <taxon>Eubrachyura</taxon>
        <taxon>Portunoidea</taxon>
        <taxon>Portunidae</taxon>
        <taxon>Portuninae</taxon>
        <taxon>Scylla</taxon>
    </lineage>
</organism>
<comment type="caution">
    <text evidence="1">The sequence shown here is derived from an EMBL/GenBank/DDBJ whole genome shotgun (WGS) entry which is preliminary data.</text>
</comment>
<sequence length="110" mass="12265">MKDCQGEDNGFYLALPFRARAHRGPAVRMFGLAWIPLTRIVVSASRAQRVVDLLCCGVTWARVKQHQGLQGGVWCREQQDLALDDVQPSPRLSRGSITLLPRLLLVSVQV</sequence>
<proteinExistence type="predicted"/>
<dbReference type="AlphaFoldDB" id="A0AAW0U7L2"/>
<accession>A0AAW0U7L2</accession>
<keyword evidence="2" id="KW-1185">Reference proteome</keyword>
<evidence type="ECO:0000313" key="1">
    <source>
        <dbReference type="EMBL" id="KAK8394911.1"/>
    </source>
</evidence>
<reference evidence="1 2" key="1">
    <citation type="submission" date="2023-03" db="EMBL/GenBank/DDBJ databases">
        <title>High-quality genome of Scylla paramamosain provides insights in environmental adaptation.</title>
        <authorList>
            <person name="Zhang L."/>
        </authorList>
    </citation>
    <scope>NUCLEOTIDE SEQUENCE [LARGE SCALE GENOMIC DNA]</scope>
    <source>
        <strain evidence="1">LZ_2023a</strain>
        <tissue evidence="1">Muscle</tissue>
    </source>
</reference>